<protein>
    <submittedName>
        <fullName evidence="1">Uncharacterized protein</fullName>
    </submittedName>
</protein>
<dbReference type="EMBL" id="BK015325">
    <property type="protein sequence ID" value="DAE01450.1"/>
    <property type="molecule type" value="Genomic_DNA"/>
</dbReference>
<name>A0A8S5P387_9CAUD</name>
<accession>A0A8S5P387</accession>
<sequence>MSKVKITFSNNETVILKDGDHIVPIDSLKTDEERLSSMAKPVYLENNFHNGLIPSITEVTCNYDFFYINDNHDIVYGTKTIVKIESI</sequence>
<evidence type="ECO:0000313" key="1">
    <source>
        <dbReference type="EMBL" id="DAE01450.1"/>
    </source>
</evidence>
<proteinExistence type="predicted"/>
<organism evidence="1">
    <name type="scientific">Siphoviridae sp. ctQtc11</name>
    <dbReference type="NCBI Taxonomy" id="2825497"/>
    <lineage>
        <taxon>Viruses</taxon>
        <taxon>Duplodnaviria</taxon>
        <taxon>Heunggongvirae</taxon>
        <taxon>Uroviricota</taxon>
        <taxon>Caudoviricetes</taxon>
    </lineage>
</organism>
<reference evidence="1" key="1">
    <citation type="journal article" date="2021" name="Proc. Natl. Acad. Sci. U.S.A.">
        <title>A Catalog of Tens of Thousands of Viruses from Human Metagenomes Reveals Hidden Associations with Chronic Diseases.</title>
        <authorList>
            <person name="Tisza M.J."/>
            <person name="Buck C.B."/>
        </authorList>
    </citation>
    <scope>NUCLEOTIDE SEQUENCE</scope>
    <source>
        <strain evidence="1">CtQtc11</strain>
    </source>
</reference>